<keyword evidence="11" id="KW-1185">Reference proteome</keyword>
<evidence type="ECO:0000313" key="10">
    <source>
        <dbReference type="EMBL" id="TRO83049.1"/>
    </source>
</evidence>
<feature type="domain" description="PhoU" evidence="9">
    <location>
        <begin position="18"/>
        <end position="102"/>
    </location>
</feature>
<evidence type="ECO:0000259" key="9">
    <source>
        <dbReference type="Pfam" id="PF01895"/>
    </source>
</evidence>
<evidence type="ECO:0000256" key="8">
    <source>
        <dbReference type="PIRNR" id="PIRNR003107"/>
    </source>
</evidence>
<dbReference type="PANTHER" id="PTHR42930:SF3">
    <property type="entry name" value="PHOSPHATE-SPECIFIC TRANSPORT SYSTEM ACCESSORY PROTEIN PHOU"/>
    <property type="match status" value="1"/>
</dbReference>
<evidence type="ECO:0000256" key="6">
    <source>
        <dbReference type="ARBA" id="ARBA00022592"/>
    </source>
</evidence>
<dbReference type="NCBIfam" id="TIGR02135">
    <property type="entry name" value="phoU_full"/>
    <property type="match status" value="1"/>
</dbReference>
<evidence type="ECO:0000256" key="3">
    <source>
        <dbReference type="ARBA" id="ARBA00011738"/>
    </source>
</evidence>
<dbReference type="GO" id="GO:0030643">
    <property type="term" value="P:intracellular phosphate ion homeostasis"/>
    <property type="evidence" value="ECO:0007669"/>
    <property type="project" value="InterPro"/>
</dbReference>
<evidence type="ECO:0000256" key="7">
    <source>
        <dbReference type="ARBA" id="ARBA00056181"/>
    </source>
</evidence>
<sequence>MTLLMQKELDRLKTQLLTLCAVVEEGVDQAIQALDTFDASLAKQVIGRDEEINHMEVELEEECLKVLALHQPVAIDLRYIIAVLKINNDLERIGDLAANIADQSLALAAGPRIAPPYDCAEMARKARNMLKMSLDSLVRLDVQLARKVLRLDDDVDRQHKENFTLIKEQIRQHPERIDPLSHYLTISRHLERIADLATNIAEDVYYMIEGEIVRHTNTWCTWAPDGE</sequence>
<keyword evidence="6 8" id="KW-0592">Phosphate transport</keyword>
<comment type="caution">
    <text evidence="10">The sequence shown here is derived from an EMBL/GenBank/DDBJ whole genome shotgun (WGS) entry which is preliminary data.</text>
</comment>
<feature type="domain" description="PhoU" evidence="9">
    <location>
        <begin position="121"/>
        <end position="204"/>
    </location>
</feature>
<evidence type="ECO:0000256" key="1">
    <source>
        <dbReference type="ARBA" id="ARBA00004496"/>
    </source>
</evidence>
<protein>
    <recommendedName>
        <fullName evidence="8">Phosphate-specific transport system accessory protein PhoU</fullName>
    </recommendedName>
</protein>
<dbReference type="InterPro" id="IPR038078">
    <property type="entry name" value="PhoU-like_sf"/>
</dbReference>
<name>A0A550JIL4_9BACT</name>
<accession>A0A550JIL4</accession>
<keyword evidence="5 8" id="KW-0963">Cytoplasm</keyword>
<dbReference type="PIRSF" id="PIRSF003107">
    <property type="entry name" value="PhoU"/>
    <property type="match status" value="1"/>
</dbReference>
<dbReference type="Pfam" id="PF01895">
    <property type="entry name" value="PhoU"/>
    <property type="match status" value="2"/>
</dbReference>
<dbReference type="EMBL" id="VJVV01000002">
    <property type="protein sequence ID" value="TRO83049.1"/>
    <property type="molecule type" value="Genomic_DNA"/>
</dbReference>
<comment type="similarity">
    <text evidence="2 8">Belongs to the PhoU family.</text>
</comment>
<comment type="subunit">
    <text evidence="3 8">Homodimer.</text>
</comment>
<dbReference type="InterPro" id="IPR026022">
    <property type="entry name" value="PhoU_dom"/>
</dbReference>
<dbReference type="GO" id="GO:0005737">
    <property type="term" value="C:cytoplasm"/>
    <property type="evidence" value="ECO:0007669"/>
    <property type="project" value="UniProtKB-SubCell"/>
</dbReference>
<reference evidence="10 11" key="1">
    <citation type="submission" date="2019-07" db="EMBL/GenBank/DDBJ databases">
        <title>Insights of Desulfuromonas acetexigens electromicrobiology.</title>
        <authorList>
            <person name="Katuri K."/>
            <person name="Sapireddy V."/>
            <person name="Shaw D.R."/>
            <person name="Saikaly P."/>
        </authorList>
    </citation>
    <scope>NUCLEOTIDE SEQUENCE [LARGE SCALE GENOMIC DNA]</scope>
    <source>
        <strain evidence="10 11">2873</strain>
    </source>
</reference>
<keyword evidence="4 8" id="KW-0813">Transport</keyword>
<dbReference type="RefSeq" id="WP_092055374.1">
    <property type="nucleotide sequence ID" value="NZ_FOJJ01000012.1"/>
</dbReference>
<dbReference type="AlphaFoldDB" id="A0A550JIL4"/>
<dbReference type="SUPFAM" id="SSF109755">
    <property type="entry name" value="PhoU-like"/>
    <property type="match status" value="1"/>
</dbReference>
<evidence type="ECO:0000256" key="2">
    <source>
        <dbReference type="ARBA" id="ARBA00008107"/>
    </source>
</evidence>
<organism evidence="10 11">
    <name type="scientific">Trichloromonas acetexigens</name>
    <dbReference type="NCBI Taxonomy" id="38815"/>
    <lineage>
        <taxon>Bacteria</taxon>
        <taxon>Pseudomonadati</taxon>
        <taxon>Thermodesulfobacteriota</taxon>
        <taxon>Desulfuromonadia</taxon>
        <taxon>Desulfuromonadales</taxon>
        <taxon>Trichloromonadaceae</taxon>
        <taxon>Trichloromonas</taxon>
    </lineage>
</organism>
<dbReference type="OrthoDB" id="9814256at2"/>
<proteinExistence type="inferred from homology"/>
<evidence type="ECO:0000313" key="11">
    <source>
        <dbReference type="Proteomes" id="UP000317155"/>
    </source>
</evidence>
<dbReference type="PANTHER" id="PTHR42930">
    <property type="entry name" value="PHOSPHATE-SPECIFIC TRANSPORT SYSTEM ACCESSORY PROTEIN PHOU"/>
    <property type="match status" value="1"/>
</dbReference>
<comment type="function">
    <text evidence="7 8">Plays a role in the regulation of phosphate uptake.</text>
</comment>
<evidence type="ECO:0000256" key="5">
    <source>
        <dbReference type="ARBA" id="ARBA00022490"/>
    </source>
</evidence>
<comment type="subcellular location">
    <subcellularLocation>
        <location evidence="1 8">Cytoplasm</location>
    </subcellularLocation>
</comment>
<dbReference type="GO" id="GO:0006817">
    <property type="term" value="P:phosphate ion transport"/>
    <property type="evidence" value="ECO:0007669"/>
    <property type="project" value="UniProtKB-KW"/>
</dbReference>
<dbReference type="FunFam" id="1.20.58.220:FF:000004">
    <property type="entry name" value="Phosphate-specific transport system accessory protein PhoU"/>
    <property type="match status" value="1"/>
</dbReference>
<gene>
    <name evidence="10" type="primary">phoU</name>
    <name evidence="10" type="ORF">FL622_02910</name>
</gene>
<evidence type="ECO:0000256" key="4">
    <source>
        <dbReference type="ARBA" id="ARBA00022448"/>
    </source>
</evidence>
<dbReference type="Proteomes" id="UP000317155">
    <property type="component" value="Unassembled WGS sequence"/>
</dbReference>
<dbReference type="Gene3D" id="1.20.58.220">
    <property type="entry name" value="Phosphate transport system protein phou homolog 2, domain 2"/>
    <property type="match status" value="1"/>
</dbReference>
<dbReference type="GO" id="GO:0045936">
    <property type="term" value="P:negative regulation of phosphate metabolic process"/>
    <property type="evidence" value="ECO:0007669"/>
    <property type="project" value="InterPro"/>
</dbReference>
<dbReference type="InterPro" id="IPR028366">
    <property type="entry name" value="PhoU"/>
</dbReference>